<dbReference type="PANTHER" id="PTHR15431:SF9">
    <property type="entry name" value="CENTROSOMAL PROTEIN 43"/>
    <property type="match status" value="1"/>
</dbReference>
<evidence type="ECO:0000256" key="7">
    <source>
        <dbReference type="ARBA" id="ARBA00023212"/>
    </source>
</evidence>
<keyword evidence="4" id="KW-0963">Cytoplasm</keyword>
<comment type="subunit">
    <text evidence="12">Homodimer. Part of a ternary complex that contains CEP350, CEP43 and MAPRE1. Interacts directly with CEP350 and MAPRE1. Interacts with CEP19. Interacts (via N-terminus) with CEP350 (via C-terminus).</text>
</comment>
<evidence type="ECO:0000256" key="3">
    <source>
        <dbReference type="ARBA" id="ARBA00005385"/>
    </source>
</evidence>
<feature type="domain" description="EF-hand" evidence="14">
    <location>
        <begin position="145"/>
        <end position="180"/>
    </location>
</feature>
<reference evidence="15" key="2">
    <citation type="submission" date="2025-08" db="UniProtKB">
        <authorList>
            <consortium name="Ensembl"/>
        </authorList>
    </citation>
    <scope>IDENTIFICATION</scope>
</reference>
<dbReference type="Pfam" id="PF13405">
    <property type="entry name" value="EF-hand_6"/>
    <property type="match status" value="1"/>
</dbReference>
<keyword evidence="5" id="KW-0597">Phosphoprotein</keyword>
<comment type="subcellular location">
    <subcellularLocation>
        <location evidence="1">Cytoplasm</location>
        <location evidence="1">Cytoskeleton</location>
        <location evidence="1">Cilium basal body</location>
    </subcellularLocation>
    <subcellularLocation>
        <location evidence="2">Cytoplasm</location>
        <location evidence="2">Cytoskeleton</location>
        <location evidence="2">Microtubule organizing center</location>
        <location evidence="2">Centrosome</location>
    </subcellularLocation>
</comment>
<reference evidence="15" key="3">
    <citation type="submission" date="2025-09" db="UniProtKB">
        <authorList>
            <consortium name="Ensembl"/>
        </authorList>
    </citation>
    <scope>IDENTIFICATION</scope>
</reference>
<dbReference type="Gene3D" id="1.20.960.40">
    <property type="match status" value="1"/>
</dbReference>
<keyword evidence="6" id="KW-0970">Cilium biogenesis/degradation</keyword>
<dbReference type="SUPFAM" id="SSF47473">
    <property type="entry name" value="EF-hand"/>
    <property type="match status" value="1"/>
</dbReference>
<keyword evidence="7" id="KW-0206">Cytoskeleton</keyword>
<dbReference type="AlphaFoldDB" id="A0A8C9R0W4"/>
<evidence type="ECO:0000256" key="4">
    <source>
        <dbReference type="ARBA" id="ARBA00022490"/>
    </source>
</evidence>
<feature type="compositionally biased region" description="Polar residues" evidence="13">
    <location>
        <begin position="361"/>
        <end position="376"/>
    </location>
</feature>
<dbReference type="Ensembl" id="ENSSFOT00015004621.2">
    <property type="protein sequence ID" value="ENSSFOP00015004548.2"/>
    <property type="gene ID" value="ENSSFOG00015002963.2"/>
</dbReference>
<accession>A0A8C9R0W4</accession>
<proteinExistence type="inferred from homology"/>
<evidence type="ECO:0000256" key="5">
    <source>
        <dbReference type="ARBA" id="ARBA00022553"/>
    </source>
</evidence>
<dbReference type="SMART" id="SM00054">
    <property type="entry name" value="EFh"/>
    <property type="match status" value="1"/>
</dbReference>
<keyword evidence="8" id="KW-0966">Cell projection</keyword>
<evidence type="ECO:0000256" key="13">
    <source>
        <dbReference type="SAM" id="MobiDB-lite"/>
    </source>
</evidence>
<feature type="compositionally biased region" description="Polar residues" evidence="13">
    <location>
        <begin position="288"/>
        <end position="307"/>
    </location>
</feature>
<feature type="compositionally biased region" description="Polar residues" evidence="13">
    <location>
        <begin position="242"/>
        <end position="252"/>
    </location>
</feature>
<dbReference type="PANTHER" id="PTHR15431">
    <property type="entry name" value="FGFR1 ONCOGENE PARTNER/LISH DOMAIN-CONTAINING PROTEIN"/>
    <property type="match status" value="1"/>
</dbReference>
<dbReference type="OrthoDB" id="2160638at2759"/>
<evidence type="ECO:0000256" key="1">
    <source>
        <dbReference type="ARBA" id="ARBA00004120"/>
    </source>
</evidence>
<evidence type="ECO:0000259" key="14">
    <source>
        <dbReference type="PROSITE" id="PS50222"/>
    </source>
</evidence>
<dbReference type="PROSITE" id="PS50222">
    <property type="entry name" value="EF_HAND_2"/>
    <property type="match status" value="1"/>
</dbReference>
<evidence type="ECO:0000313" key="15">
    <source>
        <dbReference type="Ensembl" id="ENSSFOP00015004548.2"/>
    </source>
</evidence>
<feature type="compositionally biased region" description="Basic and acidic residues" evidence="13">
    <location>
        <begin position="308"/>
        <end position="319"/>
    </location>
</feature>
<dbReference type="PROSITE" id="PS50896">
    <property type="entry name" value="LISH"/>
    <property type="match status" value="1"/>
</dbReference>
<dbReference type="InterPro" id="IPR011992">
    <property type="entry name" value="EF-hand-dom_pair"/>
</dbReference>
<dbReference type="GO" id="GO:0005813">
    <property type="term" value="C:centrosome"/>
    <property type="evidence" value="ECO:0007669"/>
    <property type="project" value="UniProtKB-SubCell"/>
</dbReference>
<dbReference type="InterPro" id="IPR018993">
    <property type="entry name" value="FOP_dimerisation-dom_N"/>
</dbReference>
<dbReference type="GO" id="GO:0034453">
    <property type="term" value="P:microtubule anchoring"/>
    <property type="evidence" value="ECO:0007669"/>
    <property type="project" value="InterPro"/>
</dbReference>
<comment type="similarity">
    <text evidence="3">Belongs to the CEP43 family.</text>
</comment>
<protein>
    <recommendedName>
        <fullName evidence="9">Centrosomal protein 43</fullName>
    </recommendedName>
    <alternativeName>
        <fullName evidence="10">FGFR1 oncogene partner</fullName>
    </alternativeName>
</protein>
<reference evidence="15 16" key="1">
    <citation type="submission" date="2019-04" db="EMBL/GenBank/DDBJ databases">
        <authorList>
            <consortium name="Wellcome Sanger Institute Data Sharing"/>
        </authorList>
    </citation>
    <scope>NUCLEOTIDE SEQUENCE [LARGE SCALE GENOMIC DNA]</scope>
</reference>
<keyword evidence="16" id="KW-1185">Reference proteome</keyword>
<organism evidence="15 16">
    <name type="scientific">Scleropages formosus</name>
    <name type="common">Asian bonytongue</name>
    <name type="synonym">Osteoglossum formosum</name>
    <dbReference type="NCBI Taxonomy" id="113540"/>
    <lineage>
        <taxon>Eukaryota</taxon>
        <taxon>Metazoa</taxon>
        <taxon>Chordata</taxon>
        <taxon>Craniata</taxon>
        <taxon>Vertebrata</taxon>
        <taxon>Euteleostomi</taxon>
        <taxon>Actinopterygii</taxon>
        <taxon>Neopterygii</taxon>
        <taxon>Teleostei</taxon>
        <taxon>Osteoglossocephala</taxon>
        <taxon>Osteoglossomorpha</taxon>
        <taxon>Osteoglossiformes</taxon>
        <taxon>Osteoglossidae</taxon>
        <taxon>Scleropages</taxon>
    </lineage>
</organism>
<evidence type="ECO:0000256" key="6">
    <source>
        <dbReference type="ARBA" id="ARBA00022794"/>
    </source>
</evidence>
<feature type="compositionally biased region" description="Acidic residues" evidence="13">
    <location>
        <begin position="381"/>
        <end position="390"/>
    </location>
</feature>
<sequence>MSAAEEDTELRDLLVQNLENNGVLNKIKAELRAAVFLALEQQDRVENKTPLVNEGLKKFLNTKDGRLVASLIIDFLQVFDLDFTLAVFQPEINTLNGLENREGVARELGITDLDAHKRMPLLLELVKKSKVKDRLPAVSEELLPRQIAEARRRFDFYDKEKNGEITKDELRVAFSDLFPSFHRNILERYLTDELQAMGRDLSTSINFQEFLGMYRRWFTQCRSVPQEVSHTDLIMTCDASKTKSQSVTSAQETRQEDSGLLGRKMLGLGVEEDNDEGDSFFDDPLPQPQKTYGCSLSVGDKNNSGTFSEKKNSHKEHPSPGKPADSSPASLSDGPPSKSITKPLSGEPLSKDSLDTKSSNRNDGAFKNSKTNSDKNASIGLDEDDYDDDFNSTSRQSDNSKSEVSIGEEIEEVSIEGPDSSDKLEDITQDLSISQLSQVADYMEDVS</sequence>
<dbReference type="InterPro" id="IPR006594">
    <property type="entry name" value="LisH"/>
</dbReference>
<feature type="region of interest" description="Disordered" evidence="13">
    <location>
        <begin position="240"/>
        <end position="423"/>
    </location>
</feature>
<dbReference type="Proteomes" id="UP000694397">
    <property type="component" value="Chromosome 1"/>
</dbReference>
<evidence type="ECO:0000256" key="8">
    <source>
        <dbReference type="ARBA" id="ARBA00023273"/>
    </source>
</evidence>
<dbReference type="GO" id="GO:0005509">
    <property type="term" value="F:calcium ion binding"/>
    <property type="evidence" value="ECO:0007669"/>
    <property type="project" value="InterPro"/>
</dbReference>
<dbReference type="GeneTree" id="ENSGT00390000007441"/>
<feature type="compositionally biased region" description="Basic and acidic residues" evidence="13">
    <location>
        <begin position="349"/>
        <end position="360"/>
    </location>
</feature>
<evidence type="ECO:0000256" key="2">
    <source>
        <dbReference type="ARBA" id="ARBA00004300"/>
    </source>
</evidence>
<dbReference type="Gene3D" id="1.10.238.10">
    <property type="entry name" value="EF-hand"/>
    <property type="match status" value="1"/>
</dbReference>
<dbReference type="Pfam" id="PF09398">
    <property type="entry name" value="FOP_dimer"/>
    <property type="match status" value="1"/>
</dbReference>
<dbReference type="InterPro" id="IPR002048">
    <property type="entry name" value="EF_hand_dom"/>
</dbReference>
<evidence type="ECO:0000256" key="11">
    <source>
        <dbReference type="ARBA" id="ARBA00046076"/>
    </source>
</evidence>
<evidence type="ECO:0000313" key="16">
    <source>
        <dbReference type="Proteomes" id="UP000694397"/>
    </source>
</evidence>
<gene>
    <name evidence="15" type="primary">cep43</name>
</gene>
<comment type="function">
    <text evidence="11">Required for anchoring microtubules to the centrosomes. Required for ciliation.</text>
</comment>
<feature type="compositionally biased region" description="Acidic residues" evidence="13">
    <location>
        <begin position="270"/>
        <end position="281"/>
    </location>
</feature>
<evidence type="ECO:0000256" key="9">
    <source>
        <dbReference type="ARBA" id="ARBA00041026"/>
    </source>
</evidence>
<name>A0A8C9R0W4_SCLFO</name>
<evidence type="ECO:0000256" key="12">
    <source>
        <dbReference type="ARBA" id="ARBA00046373"/>
    </source>
</evidence>
<evidence type="ECO:0000256" key="10">
    <source>
        <dbReference type="ARBA" id="ARBA00042293"/>
    </source>
</evidence>
<dbReference type="GO" id="GO:0030030">
    <property type="term" value="P:cell projection organization"/>
    <property type="evidence" value="ECO:0007669"/>
    <property type="project" value="UniProtKB-KW"/>
</dbReference>